<dbReference type="EMBL" id="MT872813">
    <property type="protein sequence ID" value="QWS78957.1"/>
    <property type="molecule type" value="Genomic_DNA"/>
</dbReference>
<dbReference type="Gene3D" id="1.10.287.1490">
    <property type="match status" value="1"/>
</dbReference>
<sequence length="1260" mass="144301">MNLNLPKNKKKWLIVGGGVALTALSVGFIASTAQYCSSAKTVRKQETEIVLLKLKINDLEQQNKQLIKEKEELTAELNSLKQRLETLQTQYDRSRNAWKSTTANYLSKITDLNKKLNSDDNRFEPSIAPEENTNSELSFEEEIELFKNNVVSSKEQYTIRLNELKQQLSVLRIETNSETTQKYVDEFLKELNSKQALIENMPINSLEDITELVNRINSSESVINKQYFTLVVELTNEIANKKDTIAEKEKQLESAFENAKGLIKQILEASENQIEYLLNLRDKVSVYLNKDYSQYASEEFANNIKSSANNLISDINNYKIELTVAIEQAKLDYEKALESKRVEDFTSINIKSFGIKNKIFLDEFDSLANKDFEQAFAKYTEQLAEYAKKSQEYNDLQIENNKNLAKIEELNRELSLAEEKINNLDSTISDLNQKLKDKLIDSLVQVNSVLETVITSLENDSADNSELVASLKEQSDVILNTILESTDPEFVEKYSDIANSALALISDLIFNYQQSRVLPLEGEIVQLNTEIERLNSTIETMKTNIATKESLISQYQEQIAELEAEKEALTTNLASTNEELENTKTELEDLKFSNKAFLTSQKDELAKVNNKLDLLKTKVKEVLAISEESSAKEELSALVDTETSTSIEESIDKITEEIKNNSELSLNIINKLNEVLKVNYDKKIADKVAELEELGTQKDQIEAAKSALENELSVKTAENKATSEELNDLVSKQNDLITEQGNKFDKLISKYKELREQSTELLSNSENSTQKTELENKLSKSLESEKSKELSTLVVQNNNISDYNIELVELIKELIKTNYEKQINDKKVYEVLLNNQLSETKASKDKLVEEVKRLEAENSELKKNQGAKVQELETKLATANEETRKQSALVSEKEKEIQRLSRLNSSYSSQISTLESQIRTLQSDKNALQSQLASMTTSRNYWEKKYKDLIDRTDIIEPDNSAISNPDKSDSTNKLITTPYNMTLSQEVQLAVKDLLQGKAGLNNYIILTQNQKDKEIQEKVLKNFGFHFGTNSIYKFEEISYTQAKKLAKNLSTITLTKDSKIITNKFDDFQQMLKSEMFWLDLGYVLGTFNSTSIYKSDKEFTNSEWQFQPGLNYDFGDKQDYRFNPLTNYIYYQINEQQNYRINQQLLIITDSTSQKSYIGMCYTFNSKNSSYNKTITLSSLGTKYDSDKLTHGEYKQGQDLKPTDFKFYPQEKGIRDLYSQIKDLPLTRIEYRINTPNIRLNSNSIVLSHISINEKQ</sequence>
<evidence type="ECO:0000256" key="2">
    <source>
        <dbReference type="SAM" id="MobiDB-lite"/>
    </source>
</evidence>
<feature type="compositionally biased region" description="Polar residues" evidence="2">
    <location>
        <begin position="759"/>
        <end position="770"/>
    </location>
</feature>
<name>A0A8F2II48_9MOLU</name>
<dbReference type="Gene3D" id="1.20.5.1700">
    <property type="match status" value="1"/>
</dbReference>
<dbReference type="AlphaFoldDB" id="A0A8F2II48"/>
<evidence type="ECO:0000313" key="3">
    <source>
        <dbReference type="EMBL" id="QWS78957.1"/>
    </source>
</evidence>
<accession>A0A8F2II48</accession>
<feature type="coiled-coil region" evidence="1">
    <location>
        <begin position="231"/>
        <end position="265"/>
    </location>
</feature>
<keyword evidence="1" id="KW-0175">Coiled coil</keyword>
<feature type="compositionally biased region" description="Basic and acidic residues" evidence="2">
    <location>
        <begin position="772"/>
        <end position="782"/>
    </location>
</feature>
<feature type="coiled-coil region" evidence="1">
    <location>
        <begin position="524"/>
        <end position="618"/>
    </location>
</feature>
<feature type="coiled-coil region" evidence="1">
    <location>
        <begin position="147"/>
        <end position="174"/>
    </location>
</feature>
<organism evidence="3">
    <name type="scientific">Mycoplasma anserisalpingitidis</name>
    <dbReference type="NCBI Taxonomy" id="519450"/>
    <lineage>
        <taxon>Bacteria</taxon>
        <taxon>Bacillati</taxon>
        <taxon>Mycoplasmatota</taxon>
        <taxon>Mollicutes</taxon>
        <taxon>Mycoplasmataceae</taxon>
        <taxon>Mycoplasma</taxon>
    </lineage>
</organism>
<proteinExistence type="predicted"/>
<feature type="region of interest" description="Disordered" evidence="2">
    <location>
        <begin position="759"/>
        <end position="782"/>
    </location>
</feature>
<feature type="coiled-coil region" evidence="1">
    <location>
        <begin position="837"/>
        <end position="931"/>
    </location>
</feature>
<evidence type="ECO:0000256" key="1">
    <source>
        <dbReference type="SAM" id="Coils"/>
    </source>
</evidence>
<reference evidence="3" key="1">
    <citation type="journal article" date="2021" name="Infect. Genet. Evol.">
        <title>Novel prophage-like sequences in Mycoplasma anserisalpingitidis.</title>
        <authorList>
            <person name="Kovacs A.B."/>
            <person name="Wehmann E."/>
            <person name="Svab D."/>
            <person name="Beko K."/>
            <person name="Grozner D."/>
            <person name="Mitter A."/>
            <person name="Bali K."/>
            <person name="Morrow C.J."/>
            <person name="Banyai K."/>
            <person name="Gyuranecz M."/>
        </authorList>
    </citation>
    <scope>NUCLEOTIDE SEQUENCE</scope>
    <source>
        <strain evidence="3">MYCAV669</strain>
    </source>
</reference>
<protein>
    <submittedName>
        <fullName evidence="3">Myosin heavy chain</fullName>
    </submittedName>
</protein>
<feature type="coiled-coil region" evidence="1">
    <location>
        <begin position="369"/>
        <end position="434"/>
    </location>
</feature>
<feature type="coiled-coil region" evidence="1">
    <location>
        <begin position="42"/>
        <end position="97"/>
    </location>
</feature>